<proteinExistence type="predicted"/>
<dbReference type="Proteomes" id="UP001528823">
    <property type="component" value="Unassembled WGS sequence"/>
</dbReference>
<sequence>MSKKSYFIAVSLFFITVAAVYFFIHWHREQQQPATSLWVSKVLKSQRHDFGHFTLVWDASLLQWRLMYQDKLNWQSLPQQRFIQAVIQDNDQLINCTQQSIQQLFTQMGLIQLGGQLACGKKLIPYQMEWRSITSEVIKVKLMILHNQVDQINWWLGVVEPPSYQLSGDKVTLWQNNQQSTQANMENSCPLPGRLVDNCLPAKTAGFYWPSGLTVWRLHPASQARLASASDHRLNNNKTGWWWQQKSDELTLLLINQPSPEASYQLLQKLARHPALQL</sequence>
<keyword evidence="1" id="KW-0812">Transmembrane</keyword>
<reference evidence="2 3" key="1">
    <citation type="submission" date="2022-11" db="EMBL/GenBank/DDBJ databases">
        <title>Spartinivicinus poritis sp. nov., isolated from scleractinian coral Porites lutea.</title>
        <authorList>
            <person name="Zhang G."/>
            <person name="Cai L."/>
            <person name="Wei Q."/>
        </authorList>
    </citation>
    <scope>NUCLEOTIDE SEQUENCE [LARGE SCALE GENOMIC DNA]</scope>
    <source>
        <strain evidence="2 3">A2-2</strain>
    </source>
</reference>
<evidence type="ECO:0000313" key="2">
    <source>
        <dbReference type="EMBL" id="MDE1461195.1"/>
    </source>
</evidence>
<keyword evidence="1" id="KW-0472">Membrane</keyword>
<evidence type="ECO:0000313" key="3">
    <source>
        <dbReference type="Proteomes" id="UP001528823"/>
    </source>
</evidence>
<evidence type="ECO:0000256" key="1">
    <source>
        <dbReference type="SAM" id="Phobius"/>
    </source>
</evidence>
<name>A0ABT5U4A1_9GAMM</name>
<gene>
    <name evidence="2" type="ORF">ORQ98_04375</name>
</gene>
<protein>
    <recommendedName>
        <fullName evidence="4">Assembly protein</fullName>
    </recommendedName>
</protein>
<evidence type="ECO:0008006" key="4">
    <source>
        <dbReference type="Google" id="ProtNLM"/>
    </source>
</evidence>
<feature type="transmembrane region" description="Helical" evidence="1">
    <location>
        <begin position="6"/>
        <end position="24"/>
    </location>
</feature>
<organism evidence="2 3">
    <name type="scientific">Spartinivicinus poritis</name>
    <dbReference type="NCBI Taxonomy" id="2994640"/>
    <lineage>
        <taxon>Bacteria</taxon>
        <taxon>Pseudomonadati</taxon>
        <taxon>Pseudomonadota</taxon>
        <taxon>Gammaproteobacteria</taxon>
        <taxon>Oceanospirillales</taxon>
        <taxon>Zooshikellaceae</taxon>
        <taxon>Spartinivicinus</taxon>
    </lineage>
</organism>
<dbReference type="RefSeq" id="WP_274687561.1">
    <property type="nucleotide sequence ID" value="NZ_JAPMOU010000003.1"/>
</dbReference>
<keyword evidence="3" id="KW-1185">Reference proteome</keyword>
<accession>A0ABT5U4A1</accession>
<dbReference type="EMBL" id="JAPMOU010000003">
    <property type="protein sequence ID" value="MDE1461195.1"/>
    <property type="molecule type" value="Genomic_DNA"/>
</dbReference>
<keyword evidence="1" id="KW-1133">Transmembrane helix</keyword>
<comment type="caution">
    <text evidence="2">The sequence shown here is derived from an EMBL/GenBank/DDBJ whole genome shotgun (WGS) entry which is preliminary data.</text>
</comment>